<protein>
    <recommendedName>
        <fullName evidence="4">Lipoprotein</fullName>
    </recommendedName>
</protein>
<reference evidence="2 3" key="1">
    <citation type="submission" date="2024-06" db="EMBL/GenBank/DDBJ databases">
        <title>The Natural Products Discovery Center: Release of the First 8490 Sequenced Strains for Exploring Actinobacteria Biosynthetic Diversity.</title>
        <authorList>
            <person name="Kalkreuter E."/>
            <person name="Kautsar S.A."/>
            <person name="Yang D."/>
            <person name="Bader C.D."/>
            <person name="Teijaro C.N."/>
            <person name="Fluegel L."/>
            <person name="Davis C.M."/>
            <person name="Simpson J.R."/>
            <person name="Lauterbach L."/>
            <person name="Steele A.D."/>
            <person name="Gui C."/>
            <person name="Meng S."/>
            <person name="Li G."/>
            <person name="Viehrig K."/>
            <person name="Ye F."/>
            <person name="Su P."/>
            <person name="Kiefer A.F."/>
            <person name="Nichols A."/>
            <person name="Cepeda A.J."/>
            <person name="Yan W."/>
            <person name="Fan B."/>
            <person name="Jiang Y."/>
            <person name="Adhikari A."/>
            <person name="Zheng C.-J."/>
            <person name="Schuster L."/>
            <person name="Cowan T.M."/>
            <person name="Smanski M.J."/>
            <person name="Chevrette M.G."/>
            <person name="De Carvalho L.P.S."/>
            <person name="Shen B."/>
        </authorList>
    </citation>
    <scope>NUCLEOTIDE SEQUENCE [LARGE SCALE GENOMIC DNA]</scope>
    <source>
        <strain evidence="2 3">NPDC000634</strain>
    </source>
</reference>
<comment type="caution">
    <text evidence="2">The sequence shown here is derived from an EMBL/GenBank/DDBJ whole genome shotgun (WGS) entry which is preliminary data.</text>
</comment>
<keyword evidence="3" id="KW-1185">Reference proteome</keyword>
<feature type="chain" id="PRO_5046318020" description="Lipoprotein" evidence="1">
    <location>
        <begin position="25"/>
        <end position="176"/>
    </location>
</feature>
<evidence type="ECO:0000313" key="2">
    <source>
        <dbReference type="EMBL" id="MER6976801.1"/>
    </source>
</evidence>
<dbReference type="InterPro" id="IPR006311">
    <property type="entry name" value="TAT_signal"/>
</dbReference>
<name>A0ABV1VZ23_9ACTN</name>
<evidence type="ECO:0000313" key="3">
    <source>
        <dbReference type="Proteomes" id="UP001458415"/>
    </source>
</evidence>
<organism evidence="2 3">
    <name type="scientific">Streptomyces carpinensis</name>
    <dbReference type="NCBI Taxonomy" id="66369"/>
    <lineage>
        <taxon>Bacteria</taxon>
        <taxon>Bacillati</taxon>
        <taxon>Actinomycetota</taxon>
        <taxon>Actinomycetes</taxon>
        <taxon>Kitasatosporales</taxon>
        <taxon>Streptomycetaceae</taxon>
        <taxon>Streptomyces</taxon>
    </lineage>
</organism>
<dbReference type="RefSeq" id="WP_244217433.1">
    <property type="nucleotide sequence ID" value="NZ_MUBM01000254.1"/>
</dbReference>
<evidence type="ECO:0000256" key="1">
    <source>
        <dbReference type="SAM" id="SignalP"/>
    </source>
</evidence>
<gene>
    <name evidence="2" type="ORF">ABT317_07115</name>
</gene>
<evidence type="ECO:0008006" key="4">
    <source>
        <dbReference type="Google" id="ProtNLM"/>
    </source>
</evidence>
<dbReference type="PROSITE" id="PS51318">
    <property type="entry name" value="TAT"/>
    <property type="match status" value="1"/>
</dbReference>
<feature type="signal peptide" evidence="1">
    <location>
        <begin position="1"/>
        <end position="24"/>
    </location>
</feature>
<keyword evidence="1" id="KW-0732">Signal</keyword>
<proteinExistence type="predicted"/>
<accession>A0ABV1VZ23</accession>
<dbReference type="EMBL" id="JBEPCU010000068">
    <property type="protein sequence ID" value="MER6976801.1"/>
    <property type="molecule type" value="Genomic_DNA"/>
</dbReference>
<sequence length="176" mass="18837">MWSTTSRRVFRRFVGVVAIGVALAATSGCTVPVDAVAGISVTGDGHLLGVMMVCGHQIDGATLYVDSADVDKTVRVGSWTADRPLTPGLATWPLDSPAAGWTATRSPAPLTAKTTYTFYGWTKDNSWSSEEVSFTLADRDRLTPGKVRYDNISDNGDESAITVSIAEFKARACRNM</sequence>
<dbReference type="PROSITE" id="PS51257">
    <property type="entry name" value="PROKAR_LIPOPROTEIN"/>
    <property type="match status" value="1"/>
</dbReference>
<dbReference type="Proteomes" id="UP001458415">
    <property type="component" value="Unassembled WGS sequence"/>
</dbReference>